<dbReference type="EnsemblPlants" id="LPERR12G07300.1">
    <property type="protein sequence ID" value="LPERR12G07300.1"/>
    <property type="gene ID" value="LPERR12G07300"/>
</dbReference>
<dbReference type="Proteomes" id="UP000032180">
    <property type="component" value="Chromosome 12"/>
</dbReference>
<proteinExistence type="predicted"/>
<dbReference type="AlphaFoldDB" id="A0A0D9XYF9"/>
<name>A0A0D9XYF9_9ORYZ</name>
<sequence>MVGRRSLQRRGSAIVEAEAATTTWMDGGDGERRVSVEAEATARWIGDPSLGNDDVQRRRQRG</sequence>
<dbReference type="HOGENOM" id="CLU_2907315_0_0_1"/>
<organism evidence="1 2">
    <name type="scientific">Leersia perrieri</name>
    <dbReference type="NCBI Taxonomy" id="77586"/>
    <lineage>
        <taxon>Eukaryota</taxon>
        <taxon>Viridiplantae</taxon>
        <taxon>Streptophyta</taxon>
        <taxon>Embryophyta</taxon>
        <taxon>Tracheophyta</taxon>
        <taxon>Spermatophyta</taxon>
        <taxon>Magnoliopsida</taxon>
        <taxon>Liliopsida</taxon>
        <taxon>Poales</taxon>
        <taxon>Poaceae</taxon>
        <taxon>BOP clade</taxon>
        <taxon>Oryzoideae</taxon>
        <taxon>Oryzeae</taxon>
        <taxon>Oryzinae</taxon>
        <taxon>Leersia</taxon>
    </lineage>
</organism>
<keyword evidence="2" id="KW-1185">Reference proteome</keyword>
<protein>
    <recommendedName>
        <fullName evidence="3">DUF834 domain-containing protein</fullName>
    </recommendedName>
</protein>
<reference evidence="1 2" key="1">
    <citation type="submission" date="2012-08" db="EMBL/GenBank/DDBJ databases">
        <title>Oryza genome evolution.</title>
        <authorList>
            <person name="Wing R.A."/>
        </authorList>
    </citation>
    <scope>NUCLEOTIDE SEQUENCE</scope>
</reference>
<dbReference type="Gramene" id="LPERR12G07300.1">
    <property type="protein sequence ID" value="LPERR12G07300.1"/>
    <property type="gene ID" value="LPERR12G07300"/>
</dbReference>
<reference evidence="1" key="3">
    <citation type="submission" date="2015-04" db="UniProtKB">
        <authorList>
            <consortium name="EnsemblPlants"/>
        </authorList>
    </citation>
    <scope>IDENTIFICATION</scope>
</reference>
<reference evidence="2" key="2">
    <citation type="submission" date="2013-12" db="EMBL/GenBank/DDBJ databases">
        <authorList>
            <person name="Yu Y."/>
            <person name="Lee S."/>
            <person name="de Baynast K."/>
            <person name="Wissotski M."/>
            <person name="Liu L."/>
            <person name="Talag J."/>
            <person name="Goicoechea J."/>
            <person name="Angelova A."/>
            <person name="Jetty R."/>
            <person name="Kudrna D."/>
            <person name="Golser W."/>
            <person name="Rivera L."/>
            <person name="Zhang J."/>
            <person name="Wing R."/>
        </authorList>
    </citation>
    <scope>NUCLEOTIDE SEQUENCE</scope>
</reference>
<evidence type="ECO:0000313" key="1">
    <source>
        <dbReference type="EnsemblPlants" id="LPERR12G07300.1"/>
    </source>
</evidence>
<evidence type="ECO:0008006" key="3">
    <source>
        <dbReference type="Google" id="ProtNLM"/>
    </source>
</evidence>
<accession>A0A0D9XYF9</accession>
<evidence type="ECO:0000313" key="2">
    <source>
        <dbReference type="Proteomes" id="UP000032180"/>
    </source>
</evidence>